<proteinExistence type="predicted"/>
<feature type="region of interest" description="Disordered" evidence="1">
    <location>
        <begin position="51"/>
        <end position="70"/>
    </location>
</feature>
<evidence type="ECO:0000313" key="4">
    <source>
        <dbReference type="Proteomes" id="UP001234989"/>
    </source>
</evidence>
<organism evidence="3 4">
    <name type="scientific">Solanum verrucosum</name>
    <dbReference type="NCBI Taxonomy" id="315347"/>
    <lineage>
        <taxon>Eukaryota</taxon>
        <taxon>Viridiplantae</taxon>
        <taxon>Streptophyta</taxon>
        <taxon>Embryophyta</taxon>
        <taxon>Tracheophyta</taxon>
        <taxon>Spermatophyta</taxon>
        <taxon>Magnoliopsida</taxon>
        <taxon>eudicotyledons</taxon>
        <taxon>Gunneridae</taxon>
        <taxon>Pentapetalae</taxon>
        <taxon>asterids</taxon>
        <taxon>lamiids</taxon>
        <taxon>Solanales</taxon>
        <taxon>Solanaceae</taxon>
        <taxon>Solanoideae</taxon>
        <taxon>Solaneae</taxon>
        <taxon>Solanum</taxon>
    </lineage>
</organism>
<name>A0AAF0U7Z5_SOLVR</name>
<dbReference type="AlphaFoldDB" id="A0AAF0U7Z5"/>
<accession>A0AAF0U7Z5</accession>
<evidence type="ECO:0000256" key="1">
    <source>
        <dbReference type="SAM" id="MobiDB-lite"/>
    </source>
</evidence>
<protein>
    <recommendedName>
        <fullName evidence="2">Retrotransposon gag domain-containing protein</fullName>
    </recommendedName>
</protein>
<dbReference type="Pfam" id="PF03732">
    <property type="entry name" value="Retrotrans_gag"/>
    <property type="match status" value="1"/>
</dbReference>
<dbReference type="Proteomes" id="UP001234989">
    <property type="component" value="Chromosome 8"/>
</dbReference>
<reference evidence="3" key="1">
    <citation type="submission" date="2023-08" db="EMBL/GenBank/DDBJ databases">
        <title>A de novo genome assembly of Solanum verrucosum Schlechtendal, a Mexican diploid species geographically isolated from the other diploid A-genome species in potato relatives.</title>
        <authorList>
            <person name="Hosaka K."/>
        </authorList>
    </citation>
    <scope>NUCLEOTIDE SEQUENCE</scope>
    <source>
        <tissue evidence="3">Young leaves</tissue>
    </source>
</reference>
<keyword evidence="4" id="KW-1185">Reference proteome</keyword>
<evidence type="ECO:0000259" key="2">
    <source>
        <dbReference type="Pfam" id="PF03732"/>
    </source>
</evidence>
<evidence type="ECO:0000313" key="3">
    <source>
        <dbReference type="EMBL" id="WMV40811.1"/>
    </source>
</evidence>
<dbReference type="EMBL" id="CP133619">
    <property type="protein sequence ID" value="WMV40811.1"/>
    <property type="molecule type" value="Genomic_DNA"/>
</dbReference>
<sequence>MLLDYSILEGTRRSGSPATTSVDPTKSLNLAAARSLISDSPATRSIAVRGRPARRNVEDQGVPNAPEVQPQGEVTNAEFSEAIRMLSQVVTNQVGQQRENRQEVVDTSRICEFLRMNPSSFTGSSVTEDLKNFVEELQKVFEVMHVSDVERVELAAYQLKSVARIWFDHWKKGRVEGAPIVSWVVFESAFIGSFFPRELREVKVREFLTIKKESMSVHEYSLKFTNFPVMLRMVANMRSMMSLFVVGLSRLSSMISEGSHMPFFNMEL</sequence>
<dbReference type="InterPro" id="IPR005162">
    <property type="entry name" value="Retrotrans_gag_dom"/>
</dbReference>
<gene>
    <name evidence="3" type="ORF">MTR67_034196</name>
</gene>
<feature type="domain" description="Retrotransposon gag" evidence="2">
    <location>
        <begin position="154"/>
        <end position="249"/>
    </location>
</feature>